<evidence type="ECO:0000256" key="3">
    <source>
        <dbReference type="ARBA" id="ARBA00023163"/>
    </source>
</evidence>
<dbReference type="Gene3D" id="3.30.450.20">
    <property type="entry name" value="PAS domain"/>
    <property type="match status" value="1"/>
</dbReference>
<feature type="transmembrane region" description="Helical" evidence="4">
    <location>
        <begin position="12"/>
        <end position="32"/>
    </location>
</feature>
<reference evidence="6 7" key="1">
    <citation type="submission" date="2023-02" db="EMBL/GenBank/DDBJ databases">
        <title>Pathogen: clinical or host-associated sample.</title>
        <authorList>
            <person name="Hergert J."/>
            <person name="Casey R."/>
            <person name="Wagner J."/>
            <person name="Young E.L."/>
            <person name="Oakeson K.F."/>
        </authorList>
    </citation>
    <scope>NUCLEOTIDE SEQUENCE [LARGE SCALE GENOMIC DNA]</scope>
    <source>
        <strain evidence="6 7">2022CK-00829</strain>
    </source>
</reference>
<organism evidence="6 7">
    <name type="scientific">Paenibacillus urinalis</name>
    <dbReference type="NCBI Taxonomy" id="521520"/>
    <lineage>
        <taxon>Bacteria</taxon>
        <taxon>Bacillati</taxon>
        <taxon>Bacillota</taxon>
        <taxon>Bacilli</taxon>
        <taxon>Bacillales</taxon>
        <taxon>Paenibacillaceae</taxon>
        <taxon>Paenibacillus</taxon>
    </lineage>
</organism>
<keyword evidence="1" id="KW-0805">Transcription regulation</keyword>
<dbReference type="InterPro" id="IPR009057">
    <property type="entry name" value="Homeodomain-like_sf"/>
</dbReference>
<keyword evidence="4" id="KW-1133">Transmembrane helix</keyword>
<evidence type="ECO:0000313" key="7">
    <source>
        <dbReference type="Proteomes" id="UP001221519"/>
    </source>
</evidence>
<dbReference type="Proteomes" id="UP001221519">
    <property type="component" value="Chromosome"/>
</dbReference>
<evidence type="ECO:0000256" key="2">
    <source>
        <dbReference type="ARBA" id="ARBA00023125"/>
    </source>
</evidence>
<dbReference type="PANTHER" id="PTHR43280">
    <property type="entry name" value="ARAC-FAMILY TRANSCRIPTIONAL REGULATOR"/>
    <property type="match status" value="1"/>
</dbReference>
<evidence type="ECO:0000256" key="1">
    <source>
        <dbReference type="ARBA" id="ARBA00023015"/>
    </source>
</evidence>
<dbReference type="EMBL" id="CP118108">
    <property type="protein sequence ID" value="WDI04771.1"/>
    <property type="molecule type" value="Genomic_DNA"/>
</dbReference>
<dbReference type="Pfam" id="PF17853">
    <property type="entry name" value="GGDEF_2"/>
    <property type="match status" value="1"/>
</dbReference>
<evidence type="ECO:0000259" key="5">
    <source>
        <dbReference type="PROSITE" id="PS01124"/>
    </source>
</evidence>
<feature type="domain" description="HTH araC/xylS-type" evidence="5">
    <location>
        <begin position="647"/>
        <end position="746"/>
    </location>
</feature>
<dbReference type="Gene3D" id="1.10.10.60">
    <property type="entry name" value="Homeodomain-like"/>
    <property type="match status" value="2"/>
</dbReference>
<name>A0ABY7XG49_9BACL</name>
<gene>
    <name evidence="6" type="ORF">PUW25_04650</name>
</gene>
<keyword evidence="7" id="KW-1185">Reference proteome</keyword>
<dbReference type="InterPro" id="IPR041522">
    <property type="entry name" value="CdaR_GGDEF"/>
</dbReference>
<sequence>MDYFKSKLFLKYILSYLFILLIPLVLMTVFIYENAVETLRTEIESSRLAQLSQTKVTIDGRMKELSDIASRISYDDRLSSYRVNNTRTSPEAIRALDQYKATSSMIDEIHLYFHNDKRIYSSKGLTDFEVFADNFSFASWDKPSLYRDLNEVKHPTVRPADLVTRIGGVQDRKLAFLIPITPNSLNPHATVMYFIKEAEITNLIDSILGNYQGLTFVLDAEGQVLAANRQGDTLSQEASQILFKETAPGIHEQTLDGKEHSIVSVQSESNGWTYMTVMPSSQFFSSVIDVRSVMIMISALVLLIGAVIALVLARMQYRPISSLVEFASSRYPETQNNGKHSYRNELERIRSALQDYSSRMDIQEPFARNHYLSTLIKVGNTEHLSPELTQLFDLNLNKQSLFVMVIGWNEAKPSNMDHRSRIIHHLARFELPELQATGYGVELTQLDQFAIIINFDTVEALDELAQMKQITEQIRSMLMNTFAITPMIGTGSCYHHLHELNQSYIEACSAFDLLVPGEFGSVALFADLSKTPSHSFWIPNHVQLKLTQSLKQGNYEIASQMIRSSVDSLTTSKLPALLVRCISFDLLNTILKTATELGEHHMLQRIAPGMVFSSSLKELESVLLSLASQVCTEVEQDSKQEEQSLIDRIIEYIDTHFTDHNLSLDTISCEFEISPSHVSRSFKDKTGINFVQYIWQKRLDRMIHQLKTTDTPLKDLIQEVGYLDTPNFIRKFKKETGLTPGQYRKSTAIPLMMKKADPPASVRKKPTSVNYGLS</sequence>
<evidence type="ECO:0000313" key="6">
    <source>
        <dbReference type="EMBL" id="WDI04771.1"/>
    </source>
</evidence>
<dbReference type="SUPFAM" id="SSF46689">
    <property type="entry name" value="Homeodomain-like"/>
    <property type="match status" value="2"/>
</dbReference>
<keyword evidence="4" id="KW-0812">Transmembrane</keyword>
<dbReference type="InterPro" id="IPR018060">
    <property type="entry name" value="HTH_AraC"/>
</dbReference>
<keyword evidence="2" id="KW-0238">DNA-binding</keyword>
<proteinExistence type="predicted"/>
<dbReference type="PANTHER" id="PTHR43280:SF2">
    <property type="entry name" value="HTH-TYPE TRANSCRIPTIONAL REGULATOR EXSA"/>
    <property type="match status" value="1"/>
</dbReference>
<feature type="transmembrane region" description="Helical" evidence="4">
    <location>
        <begin position="293"/>
        <end position="313"/>
    </location>
</feature>
<dbReference type="PROSITE" id="PS01124">
    <property type="entry name" value="HTH_ARAC_FAMILY_2"/>
    <property type="match status" value="1"/>
</dbReference>
<dbReference type="RefSeq" id="WP_274338619.1">
    <property type="nucleotide sequence ID" value="NZ_CP118108.1"/>
</dbReference>
<dbReference type="SMART" id="SM00342">
    <property type="entry name" value="HTH_ARAC"/>
    <property type="match status" value="1"/>
</dbReference>
<protein>
    <submittedName>
        <fullName evidence="6">Helix-turn-helix domain-containing protein</fullName>
    </submittedName>
</protein>
<dbReference type="Pfam" id="PF12833">
    <property type="entry name" value="HTH_18"/>
    <property type="match status" value="1"/>
</dbReference>
<accession>A0ABY7XG49</accession>
<keyword evidence="4" id="KW-0472">Membrane</keyword>
<keyword evidence="3" id="KW-0804">Transcription</keyword>
<evidence type="ECO:0000256" key="4">
    <source>
        <dbReference type="SAM" id="Phobius"/>
    </source>
</evidence>